<evidence type="ECO:0000313" key="2">
    <source>
        <dbReference type="EMBL" id="SNQ50024.1"/>
    </source>
</evidence>
<dbReference type="AlphaFoldDB" id="A0A2I2KWJ4"/>
<feature type="region of interest" description="Disordered" evidence="1">
    <location>
        <begin position="1"/>
        <end position="22"/>
    </location>
</feature>
<keyword evidence="3" id="KW-1185">Reference proteome</keyword>
<name>A0A2I2KWJ4_9ACTN</name>
<feature type="region of interest" description="Disordered" evidence="1">
    <location>
        <begin position="96"/>
        <end position="137"/>
    </location>
</feature>
<sequence length="137" mass="13589">MPTNWANRGGAGSSVLAGGPSRGLINARKTTAYGAYRTPAAAPMAKTTVWASSSHPLPVTSTTASTTVVTAAVNRMPRGSVTGLLLTAPDYPIGYGAKQGAPINSDGADPRSGKSDTGSCSRGTGRPRGAAQAASGT</sequence>
<evidence type="ECO:0000313" key="3">
    <source>
        <dbReference type="Proteomes" id="UP000234331"/>
    </source>
</evidence>
<accession>A0A2I2KWJ4</accession>
<dbReference type="Proteomes" id="UP000234331">
    <property type="component" value="Unassembled WGS sequence"/>
</dbReference>
<reference evidence="2 3" key="1">
    <citation type="submission" date="2017-06" db="EMBL/GenBank/DDBJ databases">
        <authorList>
            <person name="Kim H.J."/>
            <person name="Triplett B.A."/>
        </authorList>
    </citation>
    <scope>NUCLEOTIDE SEQUENCE [LARGE SCALE GENOMIC DNA]</scope>
    <source>
        <strain evidence="2">FRACA_ARgP5</strain>
    </source>
</reference>
<protein>
    <submittedName>
        <fullName evidence="2">Uncharacterized protein</fullName>
    </submittedName>
</protein>
<evidence type="ECO:0000256" key="1">
    <source>
        <dbReference type="SAM" id="MobiDB-lite"/>
    </source>
</evidence>
<dbReference type="EMBL" id="FZMO01000334">
    <property type="protein sequence ID" value="SNQ50024.1"/>
    <property type="molecule type" value="Genomic_DNA"/>
</dbReference>
<organism evidence="2 3">
    <name type="scientific">Frankia canadensis</name>
    <dbReference type="NCBI Taxonomy" id="1836972"/>
    <lineage>
        <taxon>Bacteria</taxon>
        <taxon>Bacillati</taxon>
        <taxon>Actinomycetota</taxon>
        <taxon>Actinomycetes</taxon>
        <taxon>Frankiales</taxon>
        <taxon>Frankiaceae</taxon>
        <taxon>Frankia</taxon>
    </lineage>
</organism>
<proteinExistence type="predicted"/>
<gene>
    <name evidence="2" type="ORF">FRACA_40052</name>
</gene>